<dbReference type="Pfam" id="PF04654">
    <property type="entry name" value="DUF599"/>
    <property type="match status" value="1"/>
</dbReference>
<keyword evidence="3" id="KW-1185">Reference proteome</keyword>
<dbReference type="AlphaFoldDB" id="A0A2T0VZZ4"/>
<keyword evidence="1" id="KW-0812">Transmembrane</keyword>
<dbReference type="EMBL" id="PVTP01000004">
    <property type="protein sequence ID" value="PRY78077.1"/>
    <property type="molecule type" value="Genomic_DNA"/>
</dbReference>
<proteinExistence type="predicted"/>
<protein>
    <submittedName>
        <fullName evidence="2">Putative membrane protein</fullName>
    </submittedName>
</protein>
<dbReference type="RefSeq" id="WP_106356256.1">
    <property type="nucleotide sequence ID" value="NZ_PVTP01000004.1"/>
</dbReference>
<dbReference type="OrthoDB" id="9806874at2"/>
<keyword evidence="1" id="KW-0472">Membrane</keyword>
<evidence type="ECO:0000256" key="1">
    <source>
        <dbReference type="SAM" id="Phobius"/>
    </source>
</evidence>
<dbReference type="Proteomes" id="UP000238007">
    <property type="component" value="Unassembled WGS sequence"/>
</dbReference>
<feature type="transmembrane region" description="Helical" evidence="1">
    <location>
        <begin position="77"/>
        <end position="96"/>
    </location>
</feature>
<feature type="transmembrane region" description="Helical" evidence="1">
    <location>
        <begin position="188"/>
        <end position="215"/>
    </location>
</feature>
<evidence type="ECO:0000313" key="3">
    <source>
        <dbReference type="Proteomes" id="UP000238007"/>
    </source>
</evidence>
<accession>A0A2T0VZZ4</accession>
<gene>
    <name evidence="2" type="ORF">CLV80_10439</name>
</gene>
<comment type="caution">
    <text evidence="2">The sequence shown here is derived from an EMBL/GenBank/DDBJ whole genome shotgun (WGS) entry which is preliminary data.</text>
</comment>
<reference evidence="2 3" key="1">
    <citation type="submission" date="2018-03" db="EMBL/GenBank/DDBJ databases">
        <title>Genomic Encyclopedia of Archaeal and Bacterial Type Strains, Phase II (KMG-II): from individual species to whole genera.</title>
        <authorList>
            <person name="Goeker M."/>
        </authorList>
    </citation>
    <scope>NUCLEOTIDE SEQUENCE [LARGE SCALE GENOMIC DNA]</scope>
    <source>
        <strain evidence="2 3">DSM 101533</strain>
    </source>
</reference>
<dbReference type="InterPro" id="IPR006747">
    <property type="entry name" value="DUF599"/>
</dbReference>
<evidence type="ECO:0000313" key="2">
    <source>
        <dbReference type="EMBL" id="PRY78077.1"/>
    </source>
</evidence>
<dbReference type="PANTHER" id="PTHR31881">
    <property type="match status" value="1"/>
</dbReference>
<name>A0A2T0VZZ4_9RHOB</name>
<sequence>MTLIEHLSLLTLWDWCAAALIIVAWYGIGSLIDHSGSKRPSVTVLMSEHRRTWMKVFVERSPRLFDSQILSSLRQSTSFFASTCLLAMGGVLALIGNTDPLSGVALEVTDMPVPVVVWQLKLGLVVLFLANAFLKFVWANRVFGYCAVVMAAVPNDPKDPVAFPRAAQAAELNIRAAVNFNRGLRAMYFSLAALAWLLGSVALIIATVVAVWIVWTREFASIPRSILLNEKI</sequence>
<keyword evidence="1" id="KW-1133">Transmembrane helix</keyword>
<organism evidence="2 3">
    <name type="scientific">Yoonia maritima</name>
    <dbReference type="NCBI Taxonomy" id="1435347"/>
    <lineage>
        <taxon>Bacteria</taxon>
        <taxon>Pseudomonadati</taxon>
        <taxon>Pseudomonadota</taxon>
        <taxon>Alphaproteobacteria</taxon>
        <taxon>Rhodobacterales</taxon>
        <taxon>Paracoccaceae</taxon>
        <taxon>Yoonia</taxon>
    </lineage>
</organism>
<dbReference type="PANTHER" id="PTHR31881:SF6">
    <property type="entry name" value="OS09G0494600 PROTEIN"/>
    <property type="match status" value="1"/>
</dbReference>
<feature type="transmembrane region" description="Helical" evidence="1">
    <location>
        <begin position="116"/>
        <end position="134"/>
    </location>
</feature>
<feature type="transmembrane region" description="Helical" evidence="1">
    <location>
        <begin position="12"/>
        <end position="32"/>
    </location>
</feature>